<gene>
    <name evidence="5" type="ORF">DWY11_09520</name>
    <name evidence="6" type="ORF">DXA63_09340</name>
</gene>
<dbReference type="InterPro" id="IPR013105">
    <property type="entry name" value="TPR_2"/>
</dbReference>
<evidence type="ECO:0000256" key="1">
    <source>
        <dbReference type="ARBA" id="ARBA00022737"/>
    </source>
</evidence>
<keyword evidence="1" id="KW-0677">Repeat</keyword>
<dbReference type="Proteomes" id="UP000283872">
    <property type="component" value="Unassembled WGS sequence"/>
</dbReference>
<evidence type="ECO:0000313" key="6">
    <source>
        <dbReference type="EMBL" id="RGX93960.1"/>
    </source>
</evidence>
<evidence type="ECO:0000313" key="5">
    <source>
        <dbReference type="EMBL" id="RGS14876.1"/>
    </source>
</evidence>
<dbReference type="Pfam" id="PF07719">
    <property type="entry name" value="TPR_2"/>
    <property type="match status" value="1"/>
</dbReference>
<reference evidence="7 8" key="1">
    <citation type="submission" date="2018-08" db="EMBL/GenBank/DDBJ databases">
        <title>A genome reference for cultivated species of the human gut microbiota.</title>
        <authorList>
            <person name="Zou Y."/>
            <person name="Xue W."/>
            <person name="Luo G."/>
        </authorList>
    </citation>
    <scope>NUCLEOTIDE SEQUENCE [LARGE SCALE GENOMIC DNA]</scope>
    <source>
        <strain evidence="5 7">AF24-12</strain>
        <strain evidence="6 8">OF03-3</strain>
    </source>
</reference>
<dbReference type="EMBL" id="QSCI01000039">
    <property type="protein sequence ID" value="RGX93960.1"/>
    <property type="molecule type" value="Genomic_DNA"/>
</dbReference>
<dbReference type="InterPro" id="IPR019734">
    <property type="entry name" value="TPR_rpt"/>
</dbReference>
<feature type="repeat" description="TPR" evidence="3">
    <location>
        <begin position="670"/>
        <end position="703"/>
    </location>
</feature>
<accession>A0A3R5Z5H0</accession>
<dbReference type="Proteomes" id="UP000285604">
    <property type="component" value="Unassembled WGS sequence"/>
</dbReference>
<evidence type="ECO:0000256" key="4">
    <source>
        <dbReference type="SAM" id="Phobius"/>
    </source>
</evidence>
<keyword evidence="4" id="KW-1133">Transmembrane helix</keyword>
<evidence type="ECO:0000313" key="7">
    <source>
        <dbReference type="Proteomes" id="UP000283872"/>
    </source>
</evidence>
<dbReference type="PANTHER" id="PTHR40940:SF2">
    <property type="entry name" value="BATD"/>
    <property type="match status" value="1"/>
</dbReference>
<dbReference type="EMBL" id="QRVA01000022">
    <property type="protein sequence ID" value="RGS14876.1"/>
    <property type="molecule type" value="Genomic_DNA"/>
</dbReference>
<protein>
    <submittedName>
        <fullName evidence="5">Tetratricopeptide repeat protein</fullName>
    </submittedName>
</protein>
<keyword evidence="4" id="KW-0472">Membrane</keyword>
<comment type="caution">
    <text evidence="5">The sequence shown here is derived from an EMBL/GenBank/DDBJ whole genome shotgun (WGS) entry which is preliminary data.</text>
</comment>
<dbReference type="AlphaFoldDB" id="A0A3R5Z5H0"/>
<sequence length="866" mass="96891">MKHIGWFIIIWAMLLGFSLQLKAQHISVSAPTHVAAGENFRVAYTINTRDVEEFRLGGVGEGLEVIAGPYTSSQSSYQMINGHTSSSSSVTITYTLYAAKNGTFGIGASHAIVNGKKLSSRPVKITVSGHAARNNGAPSMHGQNDYNEPRMRTAGSRISGRDLFIKVTANKRRVHEQEPVLLTYKVYTQVDLTQLEGKMPDLKGFHNQEVPLPQQKTFHTETVNGRPYRCVTWSQYVMYPQMTGNLTIPAITFKGIVVQQNRNVDPMEAFFNGGSGYVEVKKDIIAPSVKIQVDPLPQRPANFSGGVGKFNITASIDKKEVKAGEPITIRVVVGGIGNLKLLKQPVITFPKDFDKYDAKVTDKTRLTANGVEGNMIYDFLAVPRNQGNYTIPAVEFTYYDTSANKYKTIKTQPFTLNVEKGDGTSDNETSDFSNKDKDIHALKLGKSKLHDIDDMFYGSFGYWTSLLVPLAAFFALLIVFRRRALENADLVKVRSNKANKIATKRLKKAHLLMLGGKQEEFYDEVLRALWGYVSYKLNMPAEKLSRENIQAMLEKHCVEERTIEKFTTALDECEFERYAPGDPAGNMNRTFESAMTAIMDIENAINATRKQRKKSATGYSFVMMIMVMLGCSVSAGAVTKNNADTEYQKGNYQQAIRDYEEILNNYGVSAEVYYNLGNAYYRTDNITKAVLNYERAHLLSPGDEDISFNLQFARSKTIDKITPESEMFFVTWWKALVNFTSVDCWAKTGIIAIIMALVLVLVYLFGPHIVLRKIGFFGGIFFVAVFLLSNLFAYQQRQMLINRTGAIIIAPSVNVKKTPAKTSADLFLLHEGTRVDITDKAMKGWRGIKVGDGREGWIETKAIEEI</sequence>
<feature type="transmembrane region" description="Helical" evidence="4">
    <location>
        <begin position="619"/>
        <end position="638"/>
    </location>
</feature>
<dbReference type="InterPro" id="IPR025738">
    <property type="entry name" value="BatD"/>
</dbReference>
<dbReference type="InterPro" id="IPR011990">
    <property type="entry name" value="TPR-like_helical_dom_sf"/>
</dbReference>
<dbReference type="Pfam" id="PF13584">
    <property type="entry name" value="BatD"/>
    <property type="match status" value="3"/>
</dbReference>
<evidence type="ECO:0000313" key="8">
    <source>
        <dbReference type="Proteomes" id="UP000285604"/>
    </source>
</evidence>
<dbReference type="PROSITE" id="PS50005">
    <property type="entry name" value="TPR"/>
    <property type="match status" value="1"/>
</dbReference>
<dbReference type="SMART" id="SM00028">
    <property type="entry name" value="TPR"/>
    <property type="match status" value="2"/>
</dbReference>
<keyword evidence="4" id="KW-0812">Transmembrane</keyword>
<dbReference type="Gene3D" id="1.25.40.10">
    <property type="entry name" value="Tetratricopeptide repeat domain"/>
    <property type="match status" value="1"/>
</dbReference>
<organism evidence="5 7">
    <name type="scientific">Segatella copri</name>
    <dbReference type="NCBI Taxonomy" id="165179"/>
    <lineage>
        <taxon>Bacteria</taxon>
        <taxon>Pseudomonadati</taxon>
        <taxon>Bacteroidota</taxon>
        <taxon>Bacteroidia</taxon>
        <taxon>Bacteroidales</taxon>
        <taxon>Prevotellaceae</taxon>
        <taxon>Segatella</taxon>
    </lineage>
</organism>
<feature type="transmembrane region" description="Helical" evidence="4">
    <location>
        <begin position="745"/>
        <end position="765"/>
    </location>
</feature>
<name>A0A3R5Z5H0_9BACT</name>
<dbReference type="PROSITE" id="PS50293">
    <property type="entry name" value="TPR_REGION"/>
    <property type="match status" value="1"/>
</dbReference>
<keyword evidence="2 3" id="KW-0802">TPR repeat</keyword>
<feature type="transmembrane region" description="Helical" evidence="4">
    <location>
        <begin position="460"/>
        <end position="480"/>
    </location>
</feature>
<evidence type="ECO:0000256" key="3">
    <source>
        <dbReference type="PROSITE-ProRule" id="PRU00339"/>
    </source>
</evidence>
<evidence type="ECO:0000256" key="2">
    <source>
        <dbReference type="ARBA" id="ARBA00022803"/>
    </source>
</evidence>
<feature type="transmembrane region" description="Helical" evidence="4">
    <location>
        <begin position="774"/>
        <end position="794"/>
    </location>
</feature>
<dbReference type="SUPFAM" id="SSF48452">
    <property type="entry name" value="TPR-like"/>
    <property type="match status" value="1"/>
</dbReference>
<dbReference type="Gene3D" id="2.30.30.40">
    <property type="entry name" value="SH3 Domains"/>
    <property type="match status" value="1"/>
</dbReference>
<proteinExistence type="predicted"/>
<dbReference type="RefSeq" id="WP_118085940.1">
    <property type="nucleotide sequence ID" value="NZ_QRVA01000022.1"/>
</dbReference>
<dbReference type="PANTHER" id="PTHR40940">
    <property type="entry name" value="PROTEIN BATD-RELATED"/>
    <property type="match status" value="1"/>
</dbReference>